<evidence type="ECO:0000256" key="1">
    <source>
        <dbReference type="SAM" id="MobiDB-lite"/>
    </source>
</evidence>
<dbReference type="Proteomes" id="UP001501005">
    <property type="component" value="Unassembled WGS sequence"/>
</dbReference>
<accession>A0ABP3YY52</accession>
<comment type="caution">
    <text evidence="2">The sequence shown here is derived from an EMBL/GenBank/DDBJ whole genome shotgun (WGS) entry which is preliminary data.</text>
</comment>
<gene>
    <name evidence="2" type="ORF">GCM10009549_20170</name>
</gene>
<reference evidence="3" key="1">
    <citation type="journal article" date="2019" name="Int. J. Syst. Evol. Microbiol.">
        <title>The Global Catalogue of Microorganisms (GCM) 10K type strain sequencing project: providing services to taxonomists for standard genome sequencing and annotation.</title>
        <authorList>
            <consortium name="The Broad Institute Genomics Platform"/>
            <consortium name="The Broad Institute Genome Sequencing Center for Infectious Disease"/>
            <person name="Wu L."/>
            <person name="Ma J."/>
        </authorList>
    </citation>
    <scope>NUCLEOTIDE SEQUENCE [LARGE SCALE GENOMIC DNA]</scope>
    <source>
        <strain evidence="3">JCM 10673</strain>
    </source>
</reference>
<feature type="compositionally biased region" description="Basic and acidic residues" evidence="1">
    <location>
        <begin position="1"/>
        <end position="10"/>
    </location>
</feature>
<feature type="region of interest" description="Disordered" evidence="1">
    <location>
        <begin position="1"/>
        <end position="40"/>
    </location>
</feature>
<protein>
    <submittedName>
        <fullName evidence="2">Uncharacterized protein</fullName>
    </submittedName>
</protein>
<dbReference type="EMBL" id="BAAAHG010000012">
    <property type="protein sequence ID" value="GAA0910409.1"/>
    <property type="molecule type" value="Genomic_DNA"/>
</dbReference>
<evidence type="ECO:0000313" key="3">
    <source>
        <dbReference type="Proteomes" id="UP001501005"/>
    </source>
</evidence>
<name>A0ABP3YY52_9ACTN</name>
<keyword evidence="3" id="KW-1185">Reference proteome</keyword>
<sequence length="58" mass="5922">MSSGRSDDGAAFRGTPTVRPAGALPVPRERAAPSPGPAPVIPQAIPQVTLRVLPRAIP</sequence>
<evidence type="ECO:0000313" key="2">
    <source>
        <dbReference type="EMBL" id="GAA0910409.1"/>
    </source>
</evidence>
<organism evidence="2 3">
    <name type="scientific">Streptomyces thermoalcalitolerans</name>
    <dbReference type="NCBI Taxonomy" id="65605"/>
    <lineage>
        <taxon>Bacteria</taxon>
        <taxon>Bacillati</taxon>
        <taxon>Actinomycetota</taxon>
        <taxon>Actinomycetes</taxon>
        <taxon>Kitasatosporales</taxon>
        <taxon>Streptomycetaceae</taxon>
        <taxon>Streptomyces</taxon>
    </lineage>
</organism>
<proteinExistence type="predicted"/>